<sequence>MSTQQKSFTSVEILDKPRNIMSPSPQHTSTFVRAMRRVYRPLGFQKGYNFPLFIIFAGAMLGFVLARLSYLNIGGSASSSFASGASPGEWFHYHEGLYRVGITLHLASCLPMGFLMIWQFVPVIRHKLLIFHRINGYLVMLLCLVSNAGALIIAPKAFGGGLDVRSGTGMLAILTTGAFGMAYYNIKRLQIDQHRAWMLRAMFYLGTIITARLVLILSALITTKIGGFYQILSCDEVAFIQGSYDTAVSLYPQCANMTGNAPLVVSADFNGQPESIGASLQIGFGMGLWIAIFLHTIGIEIYLNLTPAEAEKLRGVSYERQLEAGFENPGSSGLTVDRWGDAEAWKPVNRSGTT</sequence>
<feature type="transmembrane region" description="Helical" evidence="1">
    <location>
        <begin position="198"/>
        <end position="221"/>
    </location>
</feature>
<keyword evidence="1" id="KW-0812">Transmembrane</keyword>
<dbReference type="EMBL" id="QGMK01001692">
    <property type="protein sequence ID" value="TVY65573.1"/>
    <property type="molecule type" value="Genomic_DNA"/>
</dbReference>
<reference evidence="2 3" key="1">
    <citation type="submission" date="2018-05" db="EMBL/GenBank/DDBJ databases">
        <title>Genome sequencing and assembly of the regulated plant pathogen Lachnellula willkommii and related sister species for the development of diagnostic species identification markers.</title>
        <authorList>
            <person name="Giroux E."/>
            <person name="Bilodeau G."/>
        </authorList>
    </citation>
    <scope>NUCLEOTIDE SEQUENCE [LARGE SCALE GENOMIC DNA]</scope>
    <source>
        <strain evidence="2 3">CBS 268.59</strain>
    </source>
</reference>
<feature type="transmembrane region" description="Helical" evidence="1">
    <location>
        <begin position="50"/>
        <end position="70"/>
    </location>
</feature>
<feature type="transmembrane region" description="Helical" evidence="1">
    <location>
        <begin position="166"/>
        <end position="186"/>
    </location>
</feature>
<dbReference type="OrthoDB" id="193478at2759"/>
<proteinExistence type="predicted"/>
<keyword evidence="1" id="KW-1133">Transmembrane helix</keyword>
<protein>
    <submittedName>
        <fullName evidence="2">Uncharacterized protein</fullName>
    </submittedName>
</protein>
<evidence type="ECO:0000256" key="1">
    <source>
        <dbReference type="SAM" id="Phobius"/>
    </source>
</evidence>
<keyword evidence="1" id="KW-0472">Membrane</keyword>
<gene>
    <name evidence="2" type="ORF">LSUE1_G009294</name>
</gene>
<dbReference type="InterPro" id="IPR018750">
    <property type="entry name" value="DUF2306_membrane"/>
</dbReference>
<evidence type="ECO:0000313" key="2">
    <source>
        <dbReference type="EMBL" id="TVY65573.1"/>
    </source>
</evidence>
<feature type="transmembrane region" description="Helical" evidence="1">
    <location>
        <begin position="102"/>
        <end position="124"/>
    </location>
</feature>
<accession>A0A8T9BW20</accession>
<evidence type="ECO:0000313" key="3">
    <source>
        <dbReference type="Proteomes" id="UP000469558"/>
    </source>
</evidence>
<name>A0A8T9BW20_9HELO</name>
<dbReference type="Pfam" id="PF10067">
    <property type="entry name" value="DUF2306"/>
    <property type="match status" value="1"/>
</dbReference>
<feature type="transmembrane region" description="Helical" evidence="1">
    <location>
        <begin position="282"/>
        <end position="305"/>
    </location>
</feature>
<feature type="transmembrane region" description="Helical" evidence="1">
    <location>
        <begin position="136"/>
        <end position="154"/>
    </location>
</feature>
<comment type="caution">
    <text evidence="2">The sequence shown here is derived from an EMBL/GenBank/DDBJ whole genome shotgun (WGS) entry which is preliminary data.</text>
</comment>
<keyword evidence="3" id="KW-1185">Reference proteome</keyword>
<dbReference type="Proteomes" id="UP000469558">
    <property type="component" value="Unassembled WGS sequence"/>
</dbReference>
<organism evidence="2 3">
    <name type="scientific">Lachnellula suecica</name>
    <dbReference type="NCBI Taxonomy" id="602035"/>
    <lineage>
        <taxon>Eukaryota</taxon>
        <taxon>Fungi</taxon>
        <taxon>Dikarya</taxon>
        <taxon>Ascomycota</taxon>
        <taxon>Pezizomycotina</taxon>
        <taxon>Leotiomycetes</taxon>
        <taxon>Helotiales</taxon>
        <taxon>Lachnaceae</taxon>
        <taxon>Lachnellula</taxon>
    </lineage>
</organism>
<dbReference type="AlphaFoldDB" id="A0A8T9BW20"/>